<evidence type="ECO:0000256" key="1">
    <source>
        <dbReference type="ARBA" id="ARBA00001933"/>
    </source>
</evidence>
<evidence type="ECO:0000256" key="7">
    <source>
        <dbReference type="HAMAP-Rule" id="MF_00375"/>
    </source>
</evidence>
<evidence type="ECO:0000313" key="8">
    <source>
        <dbReference type="EMBL" id="GAA4497262.1"/>
    </source>
</evidence>
<proteinExistence type="inferred from homology"/>
<dbReference type="RefSeq" id="WP_345011342.1">
    <property type="nucleotide sequence ID" value="NZ_BAABFC010000009.1"/>
</dbReference>
<comment type="similarity">
    <text evidence="3 7">Belongs to the class-III pyridoxal-phosphate-dependent aminotransferase family. HemL subfamily.</text>
</comment>
<keyword evidence="4 7" id="KW-0663">Pyridoxal phosphate</keyword>
<dbReference type="Pfam" id="PF00202">
    <property type="entry name" value="Aminotran_3"/>
    <property type="match status" value="1"/>
</dbReference>
<accession>A0ABP8Q703</accession>
<keyword evidence="6 7" id="KW-0627">Porphyrin biosynthesis</keyword>
<dbReference type="InterPro" id="IPR015422">
    <property type="entry name" value="PyrdxlP-dep_Trfase_small"/>
</dbReference>
<evidence type="ECO:0000256" key="3">
    <source>
        <dbReference type="ARBA" id="ARBA00008981"/>
    </source>
</evidence>
<dbReference type="InterPro" id="IPR015424">
    <property type="entry name" value="PyrdxlP-dep_Trfase"/>
</dbReference>
<keyword evidence="9" id="KW-1185">Reference proteome</keyword>
<evidence type="ECO:0000256" key="6">
    <source>
        <dbReference type="ARBA" id="ARBA00023244"/>
    </source>
</evidence>
<sequence length="439" mass="46122">MSLSQPPLRSQQLIKQARQHIPGGVNSPVRAFNGVGGTPRFIQRADGAYLYDVDGQAYVDYIGSWGPMLLGHNHPAIKAAVLAAVEQGLSYGAPTEVEVRMAETLARLVPSMEMSRMVNSGTEATMSAIRLARGYTGRDKFIKFEGCYHGHADALLVKAGSGALTLGQPNSPGVPADFAKHTLTCTYNDLASVAAAFAEFPDEIACIIVEPVAGNMNCIPPEPGFLEGLRALCDQHGALLILDEVMTGFRVALGGAQAHYGIKPDLTTLGKIIGGGMPVGAFGGRRDIMEQLAPIGPVYQAGTLSGNPVAMAAGLAMLEAIQAPGLYEALNAKTAQVAQGLKTAADKHGIPLTITQVGGMFGFFFSREAHISRFEQVTACDLAAFKRFYHLMLEAGIYLAPSAFEAGFLSLAHGEAEIAQTLAAADAAFAQLKADGFGA</sequence>
<evidence type="ECO:0000256" key="4">
    <source>
        <dbReference type="ARBA" id="ARBA00022898"/>
    </source>
</evidence>
<comment type="subcellular location">
    <subcellularLocation>
        <location evidence="7">Cytoplasm</location>
    </subcellularLocation>
</comment>
<gene>
    <name evidence="7 8" type="primary">hemL</name>
    <name evidence="8" type="ORF">GCM10023095_13550</name>
</gene>
<comment type="subunit">
    <text evidence="7">Homodimer.</text>
</comment>
<feature type="modified residue" description="N6-(pyridoxal phosphate)lysine" evidence="7">
    <location>
        <position position="271"/>
    </location>
</feature>
<evidence type="ECO:0000256" key="5">
    <source>
        <dbReference type="ARBA" id="ARBA00023235"/>
    </source>
</evidence>
<dbReference type="HAMAP" id="MF_00375">
    <property type="entry name" value="HemL_aminotrans_3"/>
    <property type="match status" value="1"/>
</dbReference>
<keyword evidence="7" id="KW-0963">Cytoplasm</keyword>
<dbReference type="NCBIfam" id="NF000818">
    <property type="entry name" value="PRK00062.1"/>
    <property type="match status" value="1"/>
</dbReference>
<dbReference type="EC" id="5.4.3.8" evidence="7"/>
<protein>
    <recommendedName>
        <fullName evidence="7">Glutamate-1-semialdehyde 2,1-aminomutase</fullName>
        <shortName evidence="7">GSA</shortName>
        <ecNumber evidence="7">5.4.3.8</ecNumber>
    </recommendedName>
    <alternativeName>
        <fullName evidence="7">Glutamate-1-semialdehyde aminotransferase</fullName>
        <shortName evidence="7">GSA-AT</shortName>
    </alternativeName>
</protein>
<dbReference type="InterPro" id="IPR015421">
    <property type="entry name" value="PyrdxlP-dep_Trfase_major"/>
</dbReference>
<dbReference type="InterPro" id="IPR004639">
    <property type="entry name" value="4pyrrol_synth_GluAld_NH2Trfase"/>
</dbReference>
<dbReference type="EMBL" id="BAABFC010000009">
    <property type="protein sequence ID" value="GAA4497262.1"/>
    <property type="molecule type" value="Genomic_DNA"/>
</dbReference>
<comment type="catalytic activity">
    <reaction evidence="7">
        <text>(S)-4-amino-5-oxopentanoate = 5-aminolevulinate</text>
        <dbReference type="Rhea" id="RHEA:14265"/>
        <dbReference type="ChEBI" id="CHEBI:57501"/>
        <dbReference type="ChEBI" id="CHEBI:356416"/>
        <dbReference type="EC" id="5.4.3.8"/>
    </reaction>
</comment>
<dbReference type="Proteomes" id="UP001501321">
    <property type="component" value="Unassembled WGS sequence"/>
</dbReference>
<name>A0ABP8Q703_9GAMM</name>
<dbReference type="SUPFAM" id="SSF53383">
    <property type="entry name" value="PLP-dependent transferases"/>
    <property type="match status" value="1"/>
</dbReference>
<comment type="cofactor">
    <cofactor evidence="1 7">
        <name>pyridoxal 5'-phosphate</name>
        <dbReference type="ChEBI" id="CHEBI:597326"/>
    </cofactor>
</comment>
<dbReference type="InterPro" id="IPR005814">
    <property type="entry name" value="Aminotrans_3"/>
</dbReference>
<evidence type="ECO:0000313" key="9">
    <source>
        <dbReference type="Proteomes" id="UP001501321"/>
    </source>
</evidence>
<reference evidence="9" key="1">
    <citation type="journal article" date="2019" name="Int. J. Syst. Evol. Microbiol.">
        <title>The Global Catalogue of Microorganisms (GCM) 10K type strain sequencing project: providing services to taxonomists for standard genome sequencing and annotation.</title>
        <authorList>
            <consortium name="The Broad Institute Genomics Platform"/>
            <consortium name="The Broad Institute Genome Sequencing Center for Infectious Disease"/>
            <person name="Wu L."/>
            <person name="Ma J."/>
        </authorList>
    </citation>
    <scope>NUCLEOTIDE SEQUENCE [LARGE SCALE GENOMIC DNA]</scope>
    <source>
        <strain evidence="9">JCM 32226</strain>
    </source>
</reference>
<dbReference type="PANTHER" id="PTHR43713">
    <property type="entry name" value="GLUTAMATE-1-SEMIALDEHYDE 2,1-AMINOMUTASE"/>
    <property type="match status" value="1"/>
</dbReference>
<dbReference type="NCBIfam" id="TIGR00713">
    <property type="entry name" value="hemL"/>
    <property type="match status" value="1"/>
</dbReference>
<dbReference type="Gene3D" id="3.90.1150.10">
    <property type="entry name" value="Aspartate Aminotransferase, domain 1"/>
    <property type="match status" value="1"/>
</dbReference>
<dbReference type="Gene3D" id="3.40.640.10">
    <property type="entry name" value="Type I PLP-dependent aspartate aminotransferase-like (Major domain)"/>
    <property type="match status" value="1"/>
</dbReference>
<comment type="caution">
    <text evidence="8">The sequence shown here is derived from an EMBL/GenBank/DDBJ whole genome shotgun (WGS) entry which is preliminary data.</text>
</comment>
<dbReference type="PANTHER" id="PTHR43713:SF3">
    <property type="entry name" value="GLUTAMATE-1-SEMIALDEHYDE 2,1-AMINOMUTASE 1, CHLOROPLASTIC-RELATED"/>
    <property type="match status" value="1"/>
</dbReference>
<evidence type="ECO:0000256" key="2">
    <source>
        <dbReference type="ARBA" id="ARBA00004819"/>
    </source>
</evidence>
<keyword evidence="5 7" id="KW-0413">Isomerase</keyword>
<organism evidence="8 9">
    <name type="scientific">Pseudaeromonas paramecii</name>
    <dbReference type="NCBI Taxonomy" id="2138166"/>
    <lineage>
        <taxon>Bacteria</taxon>
        <taxon>Pseudomonadati</taxon>
        <taxon>Pseudomonadota</taxon>
        <taxon>Gammaproteobacteria</taxon>
        <taxon>Aeromonadales</taxon>
        <taxon>Aeromonadaceae</taxon>
        <taxon>Pseudaeromonas</taxon>
    </lineage>
</organism>
<dbReference type="PROSITE" id="PS00600">
    <property type="entry name" value="AA_TRANSFER_CLASS_3"/>
    <property type="match status" value="1"/>
</dbReference>
<dbReference type="CDD" id="cd00610">
    <property type="entry name" value="OAT_like"/>
    <property type="match status" value="1"/>
</dbReference>
<comment type="pathway">
    <text evidence="2">Porphyrin-containing compound metabolism; protoporphyrin-IX biosynthesis; 5-aminolevulinate from L-glutamyl-tRNA(Glu): step 2/2.</text>
</comment>
<dbReference type="InterPro" id="IPR049704">
    <property type="entry name" value="Aminotrans_3_PPA_site"/>
</dbReference>